<protein>
    <recommendedName>
        <fullName evidence="5">UDP-glycosyltransferase</fullName>
    </recommendedName>
</protein>
<evidence type="ECO:0000256" key="2">
    <source>
        <dbReference type="ARBA" id="ARBA00022676"/>
    </source>
</evidence>
<dbReference type="SUPFAM" id="SSF53756">
    <property type="entry name" value="UDP-Glycosyltransferase/glycogen phosphorylase"/>
    <property type="match status" value="1"/>
</dbReference>
<dbReference type="AlphaFoldDB" id="A0A1E1WB02"/>
<dbReference type="PANTHER" id="PTHR48043">
    <property type="entry name" value="EG:EG0003.4 PROTEIN-RELATED"/>
    <property type="match status" value="1"/>
</dbReference>
<dbReference type="GO" id="GO:0008194">
    <property type="term" value="F:UDP-glycosyltransferase activity"/>
    <property type="evidence" value="ECO:0007669"/>
    <property type="project" value="InterPro"/>
</dbReference>
<dbReference type="PANTHER" id="PTHR48043:SF159">
    <property type="entry name" value="EG:EG0003.4 PROTEIN-RELATED"/>
    <property type="match status" value="1"/>
</dbReference>
<keyword evidence="3" id="KW-0808">Transferase</keyword>
<gene>
    <name evidence="4" type="ORF">g.13579</name>
</gene>
<sequence length="389" mass="44478">MLIKKLVVFGIFLIIPLNEAYRILVVFPLGSRSHAILGQGFVKHLLDAGHEVVHITSFPNDKPVPNLKEISVASITEKYKEKTEEYDMFKLKNMVGKSNIGDSLFFLFFPYDFHKQFLNVPAVQELLTDPKEKFDAVVIEWFFHDAVAGIASLFQSPLIWVGSTEAHWQVLNAIDEIPNPSYSVNIFSTTVPPLDFWGRIVELWSLVKKFVIIKCVVVPFENFLYNGVFPELAAKRGITMPSYDESVYNASLLLLNSHPSFGIPYKLPQNAKYIGGYHIDPKVKPLPENLQQIMDRAEHGVIYFSMGSNLRSADMSDYMRNSLLRMFGKLKETVIWKFEDDSANVPTNVHLVKWAPQQSILGKHKYFTSLYCVPPDKFKSHILLFIQKQ</sequence>
<proteinExistence type="inferred from homology"/>
<dbReference type="InterPro" id="IPR050271">
    <property type="entry name" value="UDP-glycosyltransferase"/>
</dbReference>
<dbReference type="Pfam" id="PF00201">
    <property type="entry name" value="UDPGT"/>
    <property type="match status" value="1"/>
</dbReference>
<comment type="similarity">
    <text evidence="1">Belongs to the UDP-glycosyltransferase family.</text>
</comment>
<evidence type="ECO:0008006" key="5">
    <source>
        <dbReference type="Google" id="ProtNLM"/>
    </source>
</evidence>
<dbReference type="InterPro" id="IPR002213">
    <property type="entry name" value="UDP_glucos_trans"/>
</dbReference>
<dbReference type="OrthoDB" id="5835829at2759"/>
<organism evidence="4">
    <name type="scientific">Pectinophora gossypiella</name>
    <name type="common">Cotton pink bollworm</name>
    <name type="synonym">Depressaria gossypiella</name>
    <dbReference type="NCBI Taxonomy" id="13191"/>
    <lineage>
        <taxon>Eukaryota</taxon>
        <taxon>Metazoa</taxon>
        <taxon>Ecdysozoa</taxon>
        <taxon>Arthropoda</taxon>
        <taxon>Hexapoda</taxon>
        <taxon>Insecta</taxon>
        <taxon>Pterygota</taxon>
        <taxon>Neoptera</taxon>
        <taxon>Endopterygota</taxon>
        <taxon>Lepidoptera</taxon>
        <taxon>Glossata</taxon>
        <taxon>Ditrysia</taxon>
        <taxon>Gelechioidea</taxon>
        <taxon>Gelechiidae</taxon>
        <taxon>Apatetrinae</taxon>
        <taxon>Pectinophora</taxon>
    </lineage>
</organism>
<evidence type="ECO:0000256" key="3">
    <source>
        <dbReference type="ARBA" id="ARBA00022679"/>
    </source>
</evidence>
<keyword evidence="2" id="KW-0328">Glycosyltransferase</keyword>
<dbReference type="EMBL" id="GDQN01006908">
    <property type="protein sequence ID" value="JAT84146.1"/>
    <property type="molecule type" value="Transcribed_RNA"/>
</dbReference>
<evidence type="ECO:0000256" key="1">
    <source>
        <dbReference type="ARBA" id="ARBA00009995"/>
    </source>
</evidence>
<dbReference type="Gene3D" id="3.40.50.2000">
    <property type="entry name" value="Glycogen Phosphorylase B"/>
    <property type="match status" value="1"/>
</dbReference>
<evidence type="ECO:0000313" key="4">
    <source>
        <dbReference type="EMBL" id="JAT84146.1"/>
    </source>
</evidence>
<name>A0A1E1WB02_PECGO</name>
<accession>A0A1E1WB02</accession>
<reference evidence="4" key="1">
    <citation type="submission" date="2015-09" db="EMBL/GenBank/DDBJ databases">
        <title>De novo assembly of Pectinophora gossypiella (Pink Bollworm) gut transcriptome.</title>
        <authorList>
            <person name="Tassone E.E."/>
        </authorList>
    </citation>
    <scope>NUCLEOTIDE SEQUENCE</scope>
</reference>